<keyword evidence="4" id="KW-1185">Reference proteome</keyword>
<comment type="caution">
    <text evidence="3">The sequence shown here is derived from an EMBL/GenBank/DDBJ whole genome shotgun (WGS) entry which is preliminary data.</text>
</comment>
<reference evidence="4 5" key="1">
    <citation type="submission" date="2015-11" db="EMBL/GenBank/DDBJ databases">
        <authorList>
            <consortium name="Pathogen Informatics"/>
        </authorList>
    </citation>
    <scope>NUCLEOTIDE SEQUENCE [LARGE SCALE GENOMIC DNA]</scope>
    <source>
        <strain evidence="3 4">006A-0059</strain>
        <strain evidence="2 5">006A-0191</strain>
    </source>
</reference>
<dbReference type="Proteomes" id="UP000052257">
    <property type="component" value="Unassembled WGS sequence"/>
</dbReference>
<evidence type="ECO:0008006" key="6">
    <source>
        <dbReference type="Google" id="ProtNLM"/>
    </source>
</evidence>
<dbReference type="Proteomes" id="UP000052237">
    <property type="component" value="Unassembled WGS sequence"/>
</dbReference>
<organism evidence="3 4">
    <name type="scientific">Campylobacter hyointestinalis subsp. hyointestinalis</name>
    <dbReference type="NCBI Taxonomy" id="91352"/>
    <lineage>
        <taxon>Bacteria</taxon>
        <taxon>Pseudomonadati</taxon>
        <taxon>Campylobacterota</taxon>
        <taxon>Epsilonproteobacteria</taxon>
        <taxon>Campylobacterales</taxon>
        <taxon>Campylobacteraceae</taxon>
        <taxon>Campylobacter</taxon>
    </lineage>
</organism>
<dbReference type="RefSeq" id="WP_059430904.1">
    <property type="nucleotide sequence ID" value="NZ_FAUW01000001.1"/>
</dbReference>
<feature type="chain" id="PRO_5009799765" description="Lipoprotein" evidence="1">
    <location>
        <begin position="23"/>
        <end position="137"/>
    </location>
</feature>
<dbReference type="AlphaFoldDB" id="A0A0S4RIG1"/>
<feature type="signal peptide" evidence="1">
    <location>
        <begin position="1"/>
        <end position="22"/>
    </location>
</feature>
<proteinExistence type="predicted"/>
<evidence type="ECO:0000313" key="2">
    <source>
        <dbReference type="EMBL" id="CUU73752.1"/>
    </source>
</evidence>
<evidence type="ECO:0000313" key="5">
    <source>
        <dbReference type="Proteomes" id="UP000052257"/>
    </source>
</evidence>
<gene>
    <name evidence="3" type="ORF">ERS686654_00685</name>
    <name evidence="2" type="ORF">ERS739220_00537</name>
</gene>
<evidence type="ECO:0000256" key="1">
    <source>
        <dbReference type="SAM" id="SignalP"/>
    </source>
</evidence>
<accession>A0A0S4RIG1</accession>
<name>A0A0S4RIG1_CAMHY</name>
<sequence length="137" mass="15672">MYKFSVFILIALLFAGCFTTQTQIPPKPKPQVTKPISKFIKGTIYKKSKEENGYRYEIRGTETSNGKLKWASATSNEECKVGDLVYAQIENGKITYLAVIIENYVNPEKTKRIIQTNKRDKTKKANITIPKEEKISF</sequence>
<keyword evidence="1" id="KW-0732">Signal</keyword>
<dbReference type="PROSITE" id="PS51257">
    <property type="entry name" value="PROKAR_LIPOPROTEIN"/>
    <property type="match status" value="1"/>
</dbReference>
<evidence type="ECO:0000313" key="4">
    <source>
        <dbReference type="Proteomes" id="UP000052237"/>
    </source>
</evidence>
<dbReference type="EMBL" id="FAVB01000002">
    <property type="protein sequence ID" value="CUU75823.1"/>
    <property type="molecule type" value="Genomic_DNA"/>
</dbReference>
<protein>
    <recommendedName>
        <fullName evidence="6">Lipoprotein</fullName>
    </recommendedName>
</protein>
<dbReference type="EMBL" id="FAUW01000001">
    <property type="protein sequence ID" value="CUU73752.1"/>
    <property type="molecule type" value="Genomic_DNA"/>
</dbReference>
<evidence type="ECO:0000313" key="3">
    <source>
        <dbReference type="EMBL" id="CUU75823.1"/>
    </source>
</evidence>
<accession>A0A9W5APJ5</accession>